<evidence type="ECO:0000256" key="2">
    <source>
        <dbReference type="ARBA" id="ARBA00022692"/>
    </source>
</evidence>
<dbReference type="AlphaFoldDB" id="A0A1I6R5V4"/>
<keyword evidence="3 5" id="KW-1133">Transmembrane helix</keyword>
<feature type="transmembrane region" description="Helical" evidence="5">
    <location>
        <begin position="12"/>
        <end position="35"/>
    </location>
</feature>
<dbReference type="Pfam" id="PF12805">
    <property type="entry name" value="FUSC-like"/>
    <property type="match status" value="1"/>
</dbReference>
<feature type="transmembrane region" description="Helical" evidence="5">
    <location>
        <begin position="487"/>
        <end position="505"/>
    </location>
</feature>
<feature type="transmembrane region" description="Helical" evidence="5">
    <location>
        <begin position="397"/>
        <end position="414"/>
    </location>
</feature>
<feature type="transmembrane region" description="Helical" evidence="5">
    <location>
        <begin position="449"/>
        <end position="475"/>
    </location>
</feature>
<accession>A0A1I6R5V4</accession>
<dbReference type="InterPro" id="IPR049453">
    <property type="entry name" value="Memb_transporter_dom"/>
</dbReference>
<evidence type="ECO:0000256" key="1">
    <source>
        <dbReference type="ARBA" id="ARBA00004141"/>
    </source>
</evidence>
<evidence type="ECO:0000256" key="5">
    <source>
        <dbReference type="SAM" id="Phobius"/>
    </source>
</evidence>
<dbReference type="STRING" id="593133.SAMN04488006_2261"/>
<protein>
    <submittedName>
        <fullName evidence="8">Uncharacterized membrane protein YccC</fullName>
    </submittedName>
</protein>
<evidence type="ECO:0000256" key="3">
    <source>
        <dbReference type="ARBA" id="ARBA00022989"/>
    </source>
</evidence>
<gene>
    <name evidence="8" type="ORF">SAMN04488006_2261</name>
</gene>
<evidence type="ECO:0000259" key="7">
    <source>
        <dbReference type="Pfam" id="PF13515"/>
    </source>
</evidence>
<evidence type="ECO:0000259" key="6">
    <source>
        <dbReference type="Pfam" id="PF12805"/>
    </source>
</evidence>
<reference evidence="9" key="1">
    <citation type="submission" date="2016-10" db="EMBL/GenBank/DDBJ databases">
        <authorList>
            <person name="Varghese N."/>
            <person name="Submissions S."/>
        </authorList>
    </citation>
    <scope>NUCLEOTIDE SEQUENCE [LARGE SCALE GENOMIC DNA]</scope>
    <source>
        <strain evidence="9">DSM 24450</strain>
    </source>
</reference>
<keyword evidence="2 5" id="KW-0812">Transmembrane</keyword>
<evidence type="ECO:0000256" key="4">
    <source>
        <dbReference type="ARBA" id="ARBA00023136"/>
    </source>
</evidence>
<keyword evidence="4 5" id="KW-0472">Membrane</keyword>
<comment type="subcellular location">
    <subcellularLocation>
        <location evidence="1">Membrane</location>
        <topology evidence="1">Multi-pass membrane protein</topology>
    </subcellularLocation>
</comment>
<feature type="transmembrane region" description="Helical" evidence="5">
    <location>
        <begin position="104"/>
        <end position="124"/>
    </location>
</feature>
<feature type="domain" description="Integral membrane bound transporter" evidence="7">
    <location>
        <begin position="407"/>
        <end position="528"/>
    </location>
</feature>
<name>A0A1I6R5V4_9FLAO</name>
<proteinExistence type="predicted"/>
<evidence type="ECO:0000313" key="8">
    <source>
        <dbReference type="EMBL" id="SFS60082.1"/>
    </source>
</evidence>
<organism evidence="8 9">
    <name type="scientific">Lutibacter maritimus</name>
    <dbReference type="NCBI Taxonomy" id="593133"/>
    <lineage>
        <taxon>Bacteria</taxon>
        <taxon>Pseudomonadati</taxon>
        <taxon>Bacteroidota</taxon>
        <taxon>Flavobacteriia</taxon>
        <taxon>Flavobacteriales</taxon>
        <taxon>Flavobacteriaceae</taxon>
        <taxon>Lutibacter</taxon>
    </lineage>
</organism>
<dbReference type="GO" id="GO:0016020">
    <property type="term" value="C:membrane"/>
    <property type="evidence" value="ECO:0007669"/>
    <property type="project" value="UniProtKB-SubCell"/>
</dbReference>
<dbReference type="Proteomes" id="UP000199312">
    <property type="component" value="Unassembled WGS sequence"/>
</dbReference>
<dbReference type="EMBL" id="FOZP01000005">
    <property type="protein sequence ID" value="SFS60082.1"/>
    <property type="molecule type" value="Genomic_DNA"/>
</dbReference>
<dbReference type="Pfam" id="PF13515">
    <property type="entry name" value="FUSC_2"/>
    <property type="match status" value="1"/>
</dbReference>
<evidence type="ECO:0000313" key="9">
    <source>
        <dbReference type="Proteomes" id="UP000199312"/>
    </source>
</evidence>
<feature type="domain" description="Integral membrane protein YccS N-terminal" evidence="6">
    <location>
        <begin position="68"/>
        <end position="318"/>
    </location>
</feature>
<dbReference type="InterPro" id="IPR032692">
    <property type="entry name" value="YccS_N"/>
</dbReference>
<feature type="transmembrane region" description="Helical" evidence="5">
    <location>
        <begin position="136"/>
        <end position="156"/>
    </location>
</feature>
<keyword evidence="9" id="KW-1185">Reference proteome</keyword>
<feature type="transmembrane region" description="Helical" evidence="5">
    <location>
        <begin position="63"/>
        <end position="92"/>
    </location>
</feature>
<sequence>MIEKVNRFFKSLDFLKGIVMAIAILIPVFISKYILNDIHVGLSIALGVLFCAPTDVPGSTKHVFFGILIASLLSFILTFLFGSIATVFWLLLPILGISVFSVSYIAVFGFRASLISFVGLMAIILSFTRDYSKESLLQHASLIALGGLWYLLLTFLKLKLFPKIQTDQFFIKTIEKTANYLRVRADLLVCETDRNELFQKLFNLQFEINEHHETLRDIILTAQSKSMLSNKVRRQQLLFTQLVDILELAVANPVDYEKFDLVFDKHTEIIADFQKLMYEIASHLDHISRVIRNEETLKDNVVIPKIIKNIERNIDLYRILITMPKARVGTLMLLNLKNYQEKQVQNVISLERILNNYATNDKILSHKEATRFLTPQDYDFKKLTENFTFSSPIFKHSLRLAIITIIGFVIGKLFSMQNPYWILLTIAVIMRPSFGLTKARSIHRVIGTLIGATIATIVILFTQNPLVYGIIATISLPLAFSFIQLNYRNAAVFITLNVVFTYALFEPNILSVVQFRIIDTLIGATLAFSATYFLWPSWQFQNIHEYFISAIKSNQLFLNEIATFYHVKGEVSTTYKVKRKKAFLDVAEMNAAFQRLSQDPKSKQIELSTIYEITVFNNTFLSSLAALGAYFRNNKTSIVPKEFDVYVDKICGNIKIAIGILEDTEILHKSTEISIEDAKISYEKAFNELSNKRDYEIAQGEEHSIKTGSQLKETLLVSEQLKWLYKLSENLIESVKKYKKNSL</sequence>